<feature type="domain" description="Hydantoinase A/oxoprolinase" evidence="1">
    <location>
        <begin position="208"/>
        <end position="501"/>
    </location>
</feature>
<evidence type="ECO:0000313" key="5">
    <source>
        <dbReference type="Proteomes" id="UP001481677"/>
    </source>
</evidence>
<feature type="domain" description="Acetophenone carboxylase-like C-terminal" evidence="3">
    <location>
        <begin position="542"/>
        <end position="685"/>
    </location>
</feature>
<gene>
    <name evidence="4" type="ORF">V4C56_41590</name>
</gene>
<evidence type="ECO:0000259" key="2">
    <source>
        <dbReference type="Pfam" id="PF05378"/>
    </source>
</evidence>
<accession>A0ABU9RGB4</accession>
<keyword evidence="5" id="KW-1185">Reference proteome</keyword>
<sequence>MQDNDRQRGFRLSADIGGTFTDIVLEGGGQRWSTKTLTRYDAPEKAIVTGVQDVLDSAGISAADVALFVHGMTLATNAVLERRGALTAFLTTKGFRDVLEIGYETRYAPTDLMLVKQSPLVPRERRFVVEERMSATGDVLVPLDEAAFDAIAERLVQERVESLAIGFLHAYANGAHEARARELLLERIPSLSISLSSEVCPEIREYERFSTVVANAYVQPIVEHYLNQLRSSLDEIGLTAPALLMGSAGGVMPLDIAKRIPIRLIESGPAGGAVLSASIAKELDLRKVLSFDMGGTTAKICFIQNGEPHVAPLFEVDRQSRFQKGSGLPLRTPVVELVEIGAGGGSIASLDRMNRIAVGPRSAASEPGPACYGRGGDEPTVTDSDLIMGRLDPHNFAGGRIVLDTSASEAALKRVLGDALSLDATEAAFGVVEIVDETMANAARVHAAELGRELSEHVIIAFGGAAPLHAGRLAEKLGIDTIIIPRNAGVGSALGFLRAPIAVDLVQTAVTSLANFDAAAVSRLLDGMRQKGEALAGDLKVQESLTASFSCAMRYRGQGYEIGVPIERLPASGESLSKAFEVEYATLFGRVIRDGEVEVVSWQLRLSKSTWTAERGSDAPPTRPSEAEFISTRDIFEPRIGTMVNHRIYERKQLKVGSRFVGPAMIVEDETSTVVPASFDGHVDERGNLVLTKKEQV</sequence>
<evidence type="ECO:0000313" key="4">
    <source>
        <dbReference type="EMBL" id="MEM5346106.1"/>
    </source>
</evidence>
<dbReference type="Proteomes" id="UP001481677">
    <property type="component" value="Unassembled WGS sequence"/>
</dbReference>
<comment type="caution">
    <text evidence="4">The sequence shown here is derived from an EMBL/GenBank/DDBJ whole genome shotgun (WGS) entry which is preliminary data.</text>
</comment>
<dbReference type="InterPro" id="IPR049517">
    <property type="entry name" value="ACX-like_C"/>
</dbReference>
<proteinExistence type="predicted"/>
<name>A0ABU9RGB4_9BURK</name>
<dbReference type="Pfam" id="PF01968">
    <property type="entry name" value="Hydantoinase_A"/>
    <property type="match status" value="1"/>
</dbReference>
<dbReference type="InterPro" id="IPR008040">
    <property type="entry name" value="Hydant_A_N"/>
</dbReference>
<dbReference type="InterPro" id="IPR045079">
    <property type="entry name" value="Oxoprolinase-like"/>
</dbReference>
<organism evidence="4 5">
    <name type="scientific">Paraburkholderia azotifigens</name>
    <dbReference type="NCBI Taxonomy" id="2057004"/>
    <lineage>
        <taxon>Bacteria</taxon>
        <taxon>Pseudomonadati</taxon>
        <taxon>Pseudomonadota</taxon>
        <taxon>Betaproteobacteria</taxon>
        <taxon>Burkholderiales</taxon>
        <taxon>Burkholderiaceae</taxon>
        <taxon>Paraburkholderia</taxon>
    </lineage>
</organism>
<dbReference type="PANTHER" id="PTHR11365">
    <property type="entry name" value="5-OXOPROLINASE RELATED"/>
    <property type="match status" value="1"/>
</dbReference>
<dbReference type="EMBL" id="JAZHGA010000064">
    <property type="protein sequence ID" value="MEM5346106.1"/>
    <property type="molecule type" value="Genomic_DNA"/>
</dbReference>
<dbReference type="SUPFAM" id="SSF53067">
    <property type="entry name" value="Actin-like ATPase domain"/>
    <property type="match status" value="1"/>
</dbReference>
<dbReference type="Pfam" id="PF19278">
    <property type="entry name" value="Hydant_A_C"/>
    <property type="match status" value="1"/>
</dbReference>
<dbReference type="Pfam" id="PF05378">
    <property type="entry name" value="Hydant_A_N"/>
    <property type="match status" value="1"/>
</dbReference>
<feature type="domain" description="Hydantoinase/oxoprolinase N-terminal" evidence="2">
    <location>
        <begin position="13"/>
        <end position="186"/>
    </location>
</feature>
<protein>
    <submittedName>
        <fullName evidence="4">Hydantoinase/oxoprolinase family protein</fullName>
    </submittedName>
</protein>
<evidence type="ECO:0000259" key="3">
    <source>
        <dbReference type="Pfam" id="PF19278"/>
    </source>
</evidence>
<dbReference type="InterPro" id="IPR043129">
    <property type="entry name" value="ATPase_NBD"/>
</dbReference>
<reference evidence="4 5" key="1">
    <citation type="submission" date="2024-01" db="EMBL/GenBank/DDBJ databases">
        <title>The diversity of rhizobia nodulating Mimosa spp. in eleven states of Brazil covering several biomes is determined by host plant, location, and edaphic factors.</title>
        <authorList>
            <person name="Rouws L."/>
            <person name="Barauna A."/>
            <person name="Beukes C."/>
            <person name="De Faria S.M."/>
            <person name="Gross E."/>
            <person name="Dos Reis Junior F.B."/>
            <person name="Simon M."/>
            <person name="Maluk M."/>
            <person name="Odee D.W."/>
            <person name="Kenicer G."/>
            <person name="Young J.P.W."/>
            <person name="Reis V.M."/>
            <person name="Zilli J."/>
            <person name="James E.K."/>
        </authorList>
    </citation>
    <scope>NUCLEOTIDE SEQUENCE [LARGE SCALE GENOMIC DNA]</scope>
    <source>
        <strain evidence="4 5">JPY530</strain>
    </source>
</reference>
<evidence type="ECO:0000259" key="1">
    <source>
        <dbReference type="Pfam" id="PF01968"/>
    </source>
</evidence>
<dbReference type="PANTHER" id="PTHR11365:SF23">
    <property type="entry name" value="HYPOTHETICAL 5-OXOPROLINASE (EUROFUNG)-RELATED"/>
    <property type="match status" value="1"/>
</dbReference>
<dbReference type="InterPro" id="IPR002821">
    <property type="entry name" value="Hydantoinase_A"/>
</dbReference>
<dbReference type="RefSeq" id="WP_342959762.1">
    <property type="nucleotide sequence ID" value="NZ_JAZHFZ010000064.1"/>
</dbReference>